<gene>
    <name evidence="1" type="ORF">OFUS_LOCUS11586</name>
</gene>
<accession>A0A8J1Y1Y4</accession>
<sequence>MKINFQWILVFMTIALHQSQSSAVNTKHRSRRSIASPALAIAVLEDLTKNLREMQSYYNEAKHKRQLDAGYNNRFGAASGAGAALIGLKHASNWKNPGRKRR</sequence>
<dbReference type="Proteomes" id="UP000749559">
    <property type="component" value="Unassembled WGS sequence"/>
</dbReference>
<proteinExistence type="predicted"/>
<evidence type="ECO:0000313" key="1">
    <source>
        <dbReference type="EMBL" id="CAH1785546.1"/>
    </source>
</evidence>
<keyword evidence="2" id="KW-1185">Reference proteome</keyword>
<reference evidence="1" key="1">
    <citation type="submission" date="2022-03" db="EMBL/GenBank/DDBJ databases">
        <authorList>
            <person name="Martin C."/>
        </authorList>
    </citation>
    <scope>NUCLEOTIDE SEQUENCE</scope>
</reference>
<dbReference type="EMBL" id="CAIIXF020000006">
    <property type="protein sequence ID" value="CAH1785546.1"/>
    <property type="molecule type" value="Genomic_DNA"/>
</dbReference>
<organism evidence="1 2">
    <name type="scientific">Owenia fusiformis</name>
    <name type="common">Polychaete worm</name>
    <dbReference type="NCBI Taxonomy" id="6347"/>
    <lineage>
        <taxon>Eukaryota</taxon>
        <taxon>Metazoa</taxon>
        <taxon>Spiralia</taxon>
        <taxon>Lophotrochozoa</taxon>
        <taxon>Annelida</taxon>
        <taxon>Polychaeta</taxon>
        <taxon>Sedentaria</taxon>
        <taxon>Canalipalpata</taxon>
        <taxon>Sabellida</taxon>
        <taxon>Oweniida</taxon>
        <taxon>Oweniidae</taxon>
        <taxon>Owenia</taxon>
    </lineage>
</organism>
<evidence type="ECO:0000313" key="2">
    <source>
        <dbReference type="Proteomes" id="UP000749559"/>
    </source>
</evidence>
<protein>
    <submittedName>
        <fullName evidence="1">Uncharacterized protein</fullName>
    </submittedName>
</protein>
<dbReference type="AlphaFoldDB" id="A0A8J1Y1Y4"/>
<name>A0A8J1Y1Y4_OWEFU</name>
<comment type="caution">
    <text evidence="1">The sequence shown here is derived from an EMBL/GenBank/DDBJ whole genome shotgun (WGS) entry which is preliminary data.</text>
</comment>